<dbReference type="SUPFAM" id="SSF54631">
    <property type="entry name" value="CBS-domain pair"/>
    <property type="match status" value="1"/>
</dbReference>
<dbReference type="PIRSF" id="PIRSF026546">
    <property type="entry name" value="UCP026546_CBS_YqzB"/>
    <property type="match status" value="1"/>
</dbReference>
<reference evidence="4 5" key="1">
    <citation type="submission" date="2019-03" db="EMBL/GenBank/DDBJ databases">
        <title>Genomic Encyclopedia of Type Strains, Phase IV (KMG-IV): sequencing the most valuable type-strain genomes for metagenomic binning, comparative biology and taxonomic classification.</title>
        <authorList>
            <person name="Goeker M."/>
        </authorList>
    </citation>
    <scope>NUCLEOTIDE SEQUENCE [LARGE SCALE GENOMIC DNA]</scope>
    <source>
        <strain evidence="4 5">DSM 100013</strain>
    </source>
</reference>
<dbReference type="InterPro" id="IPR046342">
    <property type="entry name" value="CBS_dom_sf"/>
</dbReference>
<dbReference type="InterPro" id="IPR013196">
    <property type="entry name" value="HTH_11"/>
</dbReference>
<dbReference type="InterPro" id="IPR036390">
    <property type="entry name" value="WH_DNA-bd_sf"/>
</dbReference>
<gene>
    <name evidence="4" type="ORF">EDD79_1001214</name>
</gene>
<dbReference type="Proteomes" id="UP000295504">
    <property type="component" value="Unassembled WGS sequence"/>
</dbReference>
<evidence type="ECO:0000256" key="1">
    <source>
        <dbReference type="ARBA" id="ARBA00022737"/>
    </source>
</evidence>
<dbReference type="InterPro" id="IPR036388">
    <property type="entry name" value="WH-like_DNA-bd_sf"/>
</dbReference>
<evidence type="ECO:0000313" key="4">
    <source>
        <dbReference type="EMBL" id="TCQ08125.1"/>
    </source>
</evidence>
<dbReference type="CDD" id="cd04617">
    <property type="entry name" value="CBS_pair_CcpN"/>
    <property type="match status" value="1"/>
</dbReference>
<feature type="domain" description="CBS" evidence="3">
    <location>
        <begin position="145"/>
        <end position="209"/>
    </location>
</feature>
<name>A0A4R2U2T1_9FIRM</name>
<evidence type="ECO:0000313" key="5">
    <source>
        <dbReference type="Proteomes" id="UP000295504"/>
    </source>
</evidence>
<dbReference type="SMART" id="SM00116">
    <property type="entry name" value="CBS"/>
    <property type="match status" value="2"/>
</dbReference>
<organism evidence="4 5">
    <name type="scientific">Serpentinicella alkaliphila</name>
    <dbReference type="NCBI Taxonomy" id="1734049"/>
    <lineage>
        <taxon>Bacteria</taxon>
        <taxon>Bacillati</taxon>
        <taxon>Bacillota</taxon>
        <taxon>Clostridia</taxon>
        <taxon>Peptostreptococcales</taxon>
        <taxon>Natronincolaceae</taxon>
        <taxon>Serpentinicella</taxon>
    </lineage>
</organism>
<dbReference type="PANTHER" id="PTHR48108">
    <property type="entry name" value="CBS DOMAIN-CONTAINING PROTEIN CBSX2, CHLOROPLASTIC"/>
    <property type="match status" value="1"/>
</dbReference>
<dbReference type="InterPro" id="IPR000644">
    <property type="entry name" value="CBS_dom"/>
</dbReference>
<dbReference type="AlphaFoldDB" id="A0A4R2U2T1"/>
<evidence type="ECO:0000259" key="3">
    <source>
        <dbReference type="PROSITE" id="PS51371"/>
    </source>
</evidence>
<dbReference type="EMBL" id="SLYC01000001">
    <property type="protein sequence ID" value="TCQ08125.1"/>
    <property type="molecule type" value="Genomic_DNA"/>
</dbReference>
<dbReference type="PANTHER" id="PTHR48108:SF32">
    <property type="entry name" value="TRANSCRIPTIONAL REPRESSOR CCPN"/>
    <property type="match status" value="1"/>
</dbReference>
<dbReference type="InterPro" id="IPR016842">
    <property type="entry name" value="UCP026546_HTH-CBS"/>
</dbReference>
<dbReference type="Pfam" id="PF00571">
    <property type="entry name" value="CBS"/>
    <property type="match status" value="2"/>
</dbReference>
<keyword evidence="5" id="KW-1185">Reference proteome</keyword>
<dbReference type="Gene3D" id="1.10.10.10">
    <property type="entry name" value="Winged helix-like DNA-binding domain superfamily/Winged helix DNA-binding domain"/>
    <property type="match status" value="1"/>
</dbReference>
<protein>
    <submittedName>
        <fullName evidence="4">CBS domain protein</fullName>
    </submittedName>
</protein>
<accession>A0A4R2U2T1</accession>
<dbReference type="Gene3D" id="3.10.580.10">
    <property type="entry name" value="CBS-domain"/>
    <property type="match status" value="1"/>
</dbReference>
<dbReference type="SUPFAM" id="SSF46785">
    <property type="entry name" value="Winged helix' DNA-binding domain"/>
    <property type="match status" value="1"/>
</dbReference>
<proteinExistence type="predicted"/>
<sequence length="209" mass="23326">MIQLSKRQEKIIDIVKMKQPVTSEQIACSLNITRAALRPDLSVLTMMGILDARPKVGYFYTGNANQNIMLQKISNIKIEDIMSLPIVVNDQTTLYDTIVTLFLEDVGTIYVNTNGSLSGVVSRKDLLKSIIGGSDINKIPVGMVMTRKPIVTIRKNENVIVAANRIIEYEIDSLPVIEDFEDEGKIKQRVIGRISKSNITKLFVELCKG</sequence>
<dbReference type="Pfam" id="PF08279">
    <property type="entry name" value="HTH_11"/>
    <property type="match status" value="1"/>
</dbReference>
<keyword evidence="1" id="KW-0677">Repeat</keyword>
<evidence type="ECO:0000256" key="2">
    <source>
        <dbReference type="PROSITE-ProRule" id="PRU00703"/>
    </source>
</evidence>
<dbReference type="PROSITE" id="PS51371">
    <property type="entry name" value="CBS"/>
    <property type="match status" value="1"/>
</dbReference>
<keyword evidence="2" id="KW-0129">CBS domain</keyword>
<comment type="caution">
    <text evidence="4">The sequence shown here is derived from an EMBL/GenBank/DDBJ whole genome shotgun (WGS) entry which is preliminary data.</text>
</comment>
<dbReference type="InterPro" id="IPR051462">
    <property type="entry name" value="CBS_domain-containing"/>
</dbReference>